<keyword evidence="2 9" id="KW-0816">Tricarboxylic acid cycle</keyword>
<comment type="pathway">
    <text evidence="1 9">Carbohydrate metabolism; tricarboxylic acid cycle; succinate from succinyl-CoA (ligase route): step 1/1.</text>
</comment>
<dbReference type="GO" id="GO:0000287">
    <property type="term" value="F:magnesium ion binding"/>
    <property type="evidence" value="ECO:0007669"/>
    <property type="project" value="UniProtKB-UniRule"/>
</dbReference>
<keyword evidence="4 9" id="KW-0479">Metal-binding</keyword>
<feature type="domain" description="ATP-grasp fold succinyl-CoA synthetase-type" evidence="11">
    <location>
        <begin position="24"/>
        <end position="233"/>
    </location>
</feature>
<dbReference type="SUPFAM" id="SSF56059">
    <property type="entry name" value="Glutathione synthetase ATP-binding domain-like"/>
    <property type="match status" value="1"/>
</dbReference>
<comment type="cofactor">
    <cofactor evidence="9">
        <name>Mg(2+)</name>
        <dbReference type="ChEBI" id="CHEBI:18420"/>
    </cofactor>
    <text evidence="9">Binds 1 Mg(2+) ion per subunit.</text>
</comment>
<feature type="site" description="Important for substrate specificity" evidence="9">
    <location>
        <position position="134"/>
    </location>
</feature>
<feature type="binding site" evidence="9">
    <location>
        <position position="295"/>
    </location>
    <ligand>
        <name>substrate</name>
        <note>ligand shared with subunit alpha</note>
    </ligand>
</feature>
<dbReference type="AlphaFoldDB" id="A0A914EDT1"/>
<feature type="binding site" evidence="9">
    <location>
        <position position="230"/>
    </location>
    <ligand>
        <name>Mg(2+)</name>
        <dbReference type="ChEBI" id="CHEBI:18420"/>
    </ligand>
</feature>
<keyword evidence="12" id="KW-1185">Reference proteome</keyword>
<dbReference type="Proteomes" id="UP000887540">
    <property type="component" value="Unplaced"/>
</dbReference>
<evidence type="ECO:0000256" key="5">
    <source>
        <dbReference type="ARBA" id="ARBA00022741"/>
    </source>
</evidence>
<evidence type="ECO:0000256" key="4">
    <source>
        <dbReference type="ARBA" id="ARBA00022723"/>
    </source>
</evidence>
<sequence length="417" mass="45437">MLSCARTARLTLRQTWLQQLRFLNLQEYQSKELLDKYGCTVQRFFVTKNPDETKQKISNFTYGEYVVKAQILAGGRGKGRFIDGKSDLSGVVLTTEKNKVIESASGMLGKRLVTKQTAKEGVLVENVMVAESVDISRETYLAILMDRESNGPVIVASPAGGMDIEEVAEKQPDLIYKELIDINTGVTNKQCLKIATNLKFTGDLAKKAAEQVKALYNLFINVDATQVEINPFAETSDNRVFCVDAKLNFDDNAAFRQKEIFAMDTHAEADPREVEAEKHHLNYIGLTGNIACLVNGAGLAMATMDMIKLKGGEPANFLDVGGSVTEDGVYQAFGIITSDPQVKAILVNIFGGIVNCATVANGLITATKRIQLKVPLVVRLEGTNVEAAKKILESSGLPIITAKNLEEAAEKAVHAIS</sequence>
<organism evidence="12 13">
    <name type="scientific">Acrobeloides nanus</name>
    <dbReference type="NCBI Taxonomy" id="290746"/>
    <lineage>
        <taxon>Eukaryota</taxon>
        <taxon>Metazoa</taxon>
        <taxon>Ecdysozoa</taxon>
        <taxon>Nematoda</taxon>
        <taxon>Chromadorea</taxon>
        <taxon>Rhabditida</taxon>
        <taxon>Tylenchina</taxon>
        <taxon>Cephalobomorpha</taxon>
        <taxon>Cephaloboidea</taxon>
        <taxon>Cephalobidae</taxon>
        <taxon>Acrobeloides</taxon>
    </lineage>
</organism>
<feature type="binding site" evidence="9">
    <location>
        <position position="42"/>
    </location>
    <ligand>
        <name>GTP</name>
        <dbReference type="ChEBI" id="CHEBI:37565"/>
    </ligand>
</feature>
<proteinExistence type="inferred from homology"/>
<comment type="catalytic activity">
    <reaction evidence="9">
        <text>GTP + succinate + CoA = succinyl-CoA + GDP + phosphate</text>
        <dbReference type="Rhea" id="RHEA:22120"/>
        <dbReference type="ChEBI" id="CHEBI:30031"/>
        <dbReference type="ChEBI" id="CHEBI:37565"/>
        <dbReference type="ChEBI" id="CHEBI:43474"/>
        <dbReference type="ChEBI" id="CHEBI:57287"/>
        <dbReference type="ChEBI" id="CHEBI:57292"/>
        <dbReference type="ChEBI" id="CHEBI:58189"/>
        <dbReference type="EC" id="6.2.1.4"/>
    </reaction>
</comment>
<keyword evidence="7 9" id="KW-0496">Mitochondrion</keyword>
<dbReference type="EC" id="6.2.1.4" evidence="9"/>
<evidence type="ECO:0000313" key="12">
    <source>
        <dbReference type="Proteomes" id="UP000887540"/>
    </source>
</evidence>
<dbReference type="PIRSF" id="PIRSF001554">
    <property type="entry name" value="SucCS_beta"/>
    <property type="match status" value="1"/>
</dbReference>
<dbReference type="GO" id="GO:0042709">
    <property type="term" value="C:succinate-CoA ligase complex"/>
    <property type="evidence" value="ECO:0007669"/>
    <property type="project" value="TreeGrafter"/>
</dbReference>
<comment type="subcellular location">
    <subcellularLocation>
        <location evidence="9">Mitochondrion</location>
    </subcellularLocation>
</comment>
<dbReference type="GO" id="GO:0006099">
    <property type="term" value="P:tricarboxylic acid cycle"/>
    <property type="evidence" value="ECO:0007669"/>
    <property type="project" value="UniProtKB-UniRule"/>
</dbReference>
<dbReference type="InterPro" id="IPR016102">
    <property type="entry name" value="Succinyl-CoA_synth-like"/>
</dbReference>
<keyword evidence="3 9" id="KW-0436">Ligase</keyword>
<evidence type="ECO:0000256" key="2">
    <source>
        <dbReference type="ARBA" id="ARBA00022532"/>
    </source>
</evidence>
<dbReference type="PROSITE" id="PS01217">
    <property type="entry name" value="SUCCINYL_COA_LIG_3"/>
    <property type="match status" value="1"/>
</dbReference>
<feature type="site" description="Important for substrate specificity" evidence="9">
    <location>
        <position position="64"/>
    </location>
</feature>
<comment type="subunit">
    <text evidence="9">Heterodimer of an alpha and a beta subunit. The beta subunit determines specificity for GTP.</text>
</comment>
<dbReference type="NCBIfam" id="NF001913">
    <property type="entry name" value="PRK00696.1"/>
    <property type="match status" value="1"/>
</dbReference>
<evidence type="ECO:0000259" key="11">
    <source>
        <dbReference type="Pfam" id="PF08442"/>
    </source>
</evidence>
<evidence type="ECO:0000256" key="3">
    <source>
        <dbReference type="ARBA" id="ARBA00022598"/>
    </source>
</evidence>
<evidence type="ECO:0000256" key="8">
    <source>
        <dbReference type="ARBA" id="ARBA00023134"/>
    </source>
</evidence>
<dbReference type="SUPFAM" id="SSF52210">
    <property type="entry name" value="Succinyl-CoA synthetase domains"/>
    <property type="match status" value="1"/>
</dbReference>
<dbReference type="GO" id="GO:0004775">
    <property type="term" value="F:succinate-CoA ligase (ADP-forming) activity"/>
    <property type="evidence" value="ECO:0007669"/>
    <property type="project" value="UniProtKB-UniRule"/>
</dbReference>
<dbReference type="GO" id="GO:0005739">
    <property type="term" value="C:mitochondrion"/>
    <property type="evidence" value="ECO:0007669"/>
    <property type="project" value="UniProtKB-SubCell"/>
</dbReference>
<comment type="function">
    <text evidence="9">GTP-specific succinyl-CoA synthetase functions in the citric acid cycle (TCA), coupling the hydrolysis of succinyl-CoA to the synthesis of GTP and thus represents the only step of substrate-level phosphorylation in the TCA. The beta subunit provides nucleotide specificity of the enzyme and binds the substrate succinate, while the binding sites for coenzyme A and phosphate are found in the alpha subunit.</text>
</comment>
<dbReference type="InterPro" id="IPR005809">
    <property type="entry name" value="Succ_CoA_ligase-like_bsu"/>
</dbReference>
<dbReference type="Gene3D" id="3.40.50.261">
    <property type="entry name" value="Succinyl-CoA synthetase domains"/>
    <property type="match status" value="1"/>
</dbReference>
<dbReference type="WBParaSite" id="ACRNAN_scaffold7514.g33114.t1">
    <property type="protein sequence ID" value="ACRNAN_scaffold7514.g33114.t1"/>
    <property type="gene ID" value="ACRNAN_scaffold7514.g33114"/>
</dbReference>
<dbReference type="GO" id="GO:0006104">
    <property type="term" value="P:succinyl-CoA metabolic process"/>
    <property type="evidence" value="ECO:0007669"/>
    <property type="project" value="InterPro"/>
</dbReference>
<dbReference type="GO" id="GO:0004776">
    <property type="term" value="F:succinate-CoA ligase (GDP-forming) activity"/>
    <property type="evidence" value="ECO:0007669"/>
    <property type="project" value="UniProtKB-EC"/>
</dbReference>
<evidence type="ECO:0000256" key="7">
    <source>
        <dbReference type="ARBA" id="ARBA00023128"/>
    </source>
</evidence>
<dbReference type="GO" id="GO:0005524">
    <property type="term" value="F:ATP binding"/>
    <property type="evidence" value="ECO:0007669"/>
    <property type="project" value="InterPro"/>
</dbReference>
<feature type="binding site" evidence="9">
    <location>
        <begin position="352"/>
        <end position="354"/>
    </location>
    <ligand>
        <name>substrate</name>
        <note>ligand shared with subunit alpha</note>
    </ligand>
</feature>
<evidence type="ECO:0000256" key="1">
    <source>
        <dbReference type="ARBA" id="ARBA00005064"/>
    </source>
</evidence>
<dbReference type="PANTHER" id="PTHR11815">
    <property type="entry name" value="SUCCINYL-COA SYNTHETASE BETA CHAIN"/>
    <property type="match status" value="1"/>
</dbReference>
<comment type="similarity">
    <text evidence="9">Belongs to the succinate/malate CoA ligase beta subunit family. GTP-specific subunit beta subfamily.</text>
</comment>
<dbReference type="FunFam" id="3.40.50.261:FF:000001">
    <property type="entry name" value="Succinate--CoA ligase [ADP-forming] subunit beta"/>
    <property type="match status" value="1"/>
</dbReference>
<dbReference type="InterPro" id="IPR005811">
    <property type="entry name" value="SUCC_ACL_C"/>
</dbReference>
<feature type="binding site" evidence="9">
    <location>
        <position position="244"/>
    </location>
    <ligand>
        <name>Mg(2+)</name>
        <dbReference type="ChEBI" id="CHEBI:18420"/>
    </ligand>
</feature>
<dbReference type="InterPro" id="IPR013650">
    <property type="entry name" value="ATP-grasp_succ-CoA_synth-type"/>
</dbReference>
<dbReference type="GO" id="GO:0005525">
    <property type="term" value="F:GTP binding"/>
    <property type="evidence" value="ECO:0007669"/>
    <property type="project" value="UniProtKB-UniRule"/>
</dbReference>
<feature type="binding site" evidence="9">
    <location>
        <begin position="75"/>
        <end position="77"/>
    </location>
    <ligand>
        <name>GTP</name>
        <dbReference type="ChEBI" id="CHEBI:37565"/>
    </ligand>
</feature>
<accession>A0A914EDT1</accession>
<dbReference type="PANTHER" id="PTHR11815:SF10">
    <property type="entry name" value="SUCCINATE--COA LIGASE [GDP-FORMING] SUBUNIT BETA, MITOCHONDRIAL"/>
    <property type="match status" value="1"/>
</dbReference>
<dbReference type="InterPro" id="IPR034722">
    <property type="entry name" value="Succ_CoA_betaG_euk"/>
</dbReference>
<name>A0A914EDT1_9BILA</name>
<keyword evidence="5 9" id="KW-0547">Nucleotide-binding</keyword>
<dbReference type="InterPro" id="IPR013815">
    <property type="entry name" value="ATP_grasp_subdomain_1"/>
</dbReference>
<dbReference type="Pfam" id="PF00549">
    <property type="entry name" value="Ligase_CoA"/>
    <property type="match status" value="1"/>
</dbReference>
<keyword evidence="8 9" id="KW-0342">GTP-binding</keyword>
<dbReference type="InterPro" id="IPR017866">
    <property type="entry name" value="Succ-CoA_synthase_bsu_CS"/>
</dbReference>
<evidence type="ECO:0000256" key="6">
    <source>
        <dbReference type="ARBA" id="ARBA00022842"/>
    </source>
</evidence>
<evidence type="ECO:0000313" key="13">
    <source>
        <dbReference type="WBParaSite" id="ACRNAN_scaffold7514.g33114.t1"/>
    </source>
</evidence>
<evidence type="ECO:0000259" key="10">
    <source>
        <dbReference type="Pfam" id="PF00549"/>
    </source>
</evidence>
<feature type="binding site" evidence="9">
    <location>
        <position position="133"/>
    </location>
    <ligand>
        <name>GTP</name>
        <dbReference type="ChEBI" id="CHEBI:37565"/>
    </ligand>
</feature>
<dbReference type="Pfam" id="PF08442">
    <property type="entry name" value="ATP-grasp_2"/>
    <property type="match status" value="1"/>
</dbReference>
<feature type="domain" description="ATP-citrate synthase/succinyl-CoA ligase C-terminal" evidence="10">
    <location>
        <begin position="293"/>
        <end position="413"/>
    </location>
</feature>
<dbReference type="HAMAP" id="MF_00558">
    <property type="entry name" value="Succ_CoA_beta"/>
    <property type="match status" value="1"/>
</dbReference>
<dbReference type="Gene3D" id="3.30.470.20">
    <property type="entry name" value="ATP-grasp fold, B domain"/>
    <property type="match status" value="1"/>
</dbReference>
<keyword evidence="6 9" id="KW-0460">Magnesium</keyword>
<dbReference type="Gene3D" id="3.30.1490.20">
    <property type="entry name" value="ATP-grasp fold, A domain"/>
    <property type="match status" value="1"/>
</dbReference>
<dbReference type="HAMAP" id="MF_03221">
    <property type="entry name" value="Succ_CoA_betaG_euk"/>
    <property type="match status" value="1"/>
</dbReference>
<protein>
    <recommendedName>
        <fullName evidence="9">Succinate--CoA ligase [GDP-forming] subunit beta, mitochondrial</fullName>
        <ecNumber evidence="9">6.2.1.4</ecNumber>
    </recommendedName>
    <alternativeName>
        <fullName evidence="9">GTP-specific succinyl-CoA synthetase subunit beta</fullName>
        <shortName evidence="9">G-SCS</shortName>
        <shortName evidence="9">GTPSCS</shortName>
    </alternativeName>
    <alternativeName>
        <fullName evidence="9">Succinyl-CoA synthetase beta-G chain</fullName>
        <shortName evidence="9">SCS-betaG</shortName>
    </alternativeName>
</protein>
<dbReference type="FunFam" id="3.30.470.20:FF:000002">
    <property type="entry name" value="Succinate--CoA ligase [ADP-forming] subunit beta"/>
    <property type="match status" value="1"/>
</dbReference>
<evidence type="ECO:0000256" key="9">
    <source>
        <dbReference type="HAMAP-Rule" id="MF_03221"/>
    </source>
</evidence>
<reference evidence="13" key="1">
    <citation type="submission" date="2022-11" db="UniProtKB">
        <authorList>
            <consortium name="WormBaseParasite"/>
        </authorList>
    </citation>
    <scope>IDENTIFICATION</scope>
</reference>
<dbReference type="NCBIfam" id="TIGR01016">
    <property type="entry name" value="sucCoAbeta"/>
    <property type="match status" value="1"/>
</dbReference>